<name>A0A8S9K1S1_BRACR</name>
<sequence length="86" mass="9764">MHMIVDHALEQSIELEENIVEPLGKKSIVIAYKKSKFQQYKLAPIQVCVVGLLISIQEEVNITEHVSGFRTGRICGDLRLQEGSQW</sequence>
<comment type="caution">
    <text evidence="1">The sequence shown here is derived from an EMBL/GenBank/DDBJ whole genome shotgun (WGS) entry which is preliminary data.</text>
</comment>
<gene>
    <name evidence="1" type="ORF">F2Q70_00040084</name>
</gene>
<reference evidence="1" key="1">
    <citation type="submission" date="2019-12" db="EMBL/GenBank/DDBJ databases">
        <title>Genome sequencing and annotation of Brassica cretica.</title>
        <authorList>
            <person name="Studholme D.J."/>
            <person name="Sarris P.F."/>
        </authorList>
    </citation>
    <scope>NUCLEOTIDE SEQUENCE</scope>
    <source>
        <strain evidence="1">PFS-102/07</strain>
        <tissue evidence="1">Leaf</tissue>
    </source>
</reference>
<evidence type="ECO:0000313" key="1">
    <source>
        <dbReference type="EMBL" id="KAF2587797.1"/>
    </source>
</evidence>
<dbReference type="AlphaFoldDB" id="A0A8S9K1S1"/>
<dbReference type="EMBL" id="QGKY02000190">
    <property type="protein sequence ID" value="KAF2587797.1"/>
    <property type="molecule type" value="Genomic_DNA"/>
</dbReference>
<protein>
    <submittedName>
        <fullName evidence="1">Uncharacterized protein</fullName>
    </submittedName>
</protein>
<proteinExistence type="predicted"/>
<organism evidence="1">
    <name type="scientific">Brassica cretica</name>
    <name type="common">Mustard</name>
    <dbReference type="NCBI Taxonomy" id="69181"/>
    <lineage>
        <taxon>Eukaryota</taxon>
        <taxon>Viridiplantae</taxon>
        <taxon>Streptophyta</taxon>
        <taxon>Embryophyta</taxon>
        <taxon>Tracheophyta</taxon>
        <taxon>Spermatophyta</taxon>
        <taxon>Magnoliopsida</taxon>
        <taxon>eudicotyledons</taxon>
        <taxon>Gunneridae</taxon>
        <taxon>Pentapetalae</taxon>
        <taxon>rosids</taxon>
        <taxon>malvids</taxon>
        <taxon>Brassicales</taxon>
        <taxon>Brassicaceae</taxon>
        <taxon>Brassiceae</taxon>
        <taxon>Brassica</taxon>
    </lineage>
</organism>
<accession>A0A8S9K1S1</accession>